<dbReference type="InterPro" id="IPR017441">
    <property type="entry name" value="Protein_kinase_ATP_BS"/>
</dbReference>
<evidence type="ECO:0000256" key="10">
    <source>
        <dbReference type="ARBA" id="ARBA00022840"/>
    </source>
</evidence>
<dbReference type="AlphaFoldDB" id="A0A250X1B2"/>
<dbReference type="FunFam" id="1.10.510.10:FF:000097">
    <property type="entry name" value="Putative cyclin-dependent kinase 7"/>
    <property type="match status" value="1"/>
</dbReference>
<evidence type="ECO:0000256" key="4">
    <source>
        <dbReference type="ARBA" id="ARBA00022527"/>
    </source>
</evidence>
<dbReference type="EC" id="2.7.11.23" evidence="3"/>
<evidence type="ECO:0000256" key="2">
    <source>
        <dbReference type="ARBA" id="ARBA00006485"/>
    </source>
</evidence>
<feature type="binding site" evidence="15">
    <location>
        <position position="34"/>
    </location>
    <ligand>
        <name>ATP</name>
        <dbReference type="ChEBI" id="CHEBI:30616"/>
    </ligand>
</feature>
<evidence type="ECO:0000256" key="17">
    <source>
        <dbReference type="SAM" id="MobiDB-lite"/>
    </source>
</evidence>
<organism evidence="19 20">
    <name type="scientific">Chlamydomonas eustigma</name>
    <dbReference type="NCBI Taxonomy" id="1157962"/>
    <lineage>
        <taxon>Eukaryota</taxon>
        <taxon>Viridiplantae</taxon>
        <taxon>Chlorophyta</taxon>
        <taxon>core chlorophytes</taxon>
        <taxon>Chlorophyceae</taxon>
        <taxon>CS clade</taxon>
        <taxon>Chlamydomonadales</taxon>
        <taxon>Chlamydomonadaceae</taxon>
        <taxon>Chlamydomonas</taxon>
    </lineage>
</organism>
<feature type="compositionally biased region" description="Polar residues" evidence="17">
    <location>
        <begin position="338"/>
        <end position="347"/>
    </location>
</feature>
<feature type="region of interest" description="Disordered" evidence="17">
    <location>
        <begin position="294"/>
        <end position="374"/>
    </location>
</feature>
<dbReference type="PROSITE" id="PS00108">
    <property type="entry name" value="PROTEIN_KINASE_ST"/>
    <property type="match status" value="1"/>
</dbReference>
<dbReference type="Gene3D" id="3.30.200.20">
    <property type="entry name" value="Phosphorylase Kinase, domain 1"/>
    <property type="match status" value="1"/>
</dbReference>
<evidence type="ECO:0000256" key="12">
    <source>
        <dbReference type="ARBA" id="ARBA00023306"/>
    </source>
</evidence>
<keyword evidence="7" id="KW-0808">Transferase</keyword>
<name>A0A250X1B2_9CHLO</name>
<evidence type="ECO:0000256" key="13">
    <source>
        <dbReference type="PIRSR" id="PIRSR637770-1"/>
    </source>
</evidence>
<keyword evidence="20" id="KW-1185">Reference proteome</keyword>
<evidence type="ECO:0000256" key="3">
    <source>
        <dbReference type="ARBA" id="ARBA00012409"/>
    </source>
</evidence>
<evidence type="ECO:0000256" key="7">
    <source>
        <dbReference type="ARBA" id="ARBA00022679"/>
    </source>
</evidence>
<evidence type="ECO:0000313" key="19">
    <source>
        <dbReference type="EMBL" id="GAX76672.1"/>
    </source>
</evidence>
<keyword evidence="11" id="KW-0539">Nucleus</keyword>
<dbReference type="CDD" id="cd07841">
    <property type="entry name" value="STKc_CDK7"/>
    <property type="match status" value="1"/>
</dbReference>
<evidence type="ECO:0000256" key="8">
    <source>
        <dbReference type="ARBA" id="ARBA00022741"/>
    </source>
</evidence>
<comment type="subcellular location">
    <subcellularLocation>
        <location evidence="1">Nucleus</location>
    </subcellularLocation>
</comment>
<dbReference type="PANTHER" id="PTHR24056">
    <property type="entry name" value="CELL DIVISION PROTEIN KINASE"/>
    <property type="match status" value="1"/>
</dbReference>
<proteinExistence type="inferred from homology"/>
<dbReference type="PANTHER" id="PTHR24056:SF0">
    <property type="entry name" value="CYCLIN-DEPENDENT KINASE 7"/>
    <property type="match status" value="1"/>
</dbReference>
<protein>
    <recommendedName>
        <fullName evidence="3">[RNA-polymerase]-subunit kinase</fullName>
        <ecNumber evidence="3">2.7.11.23</ecNumber>
    </recommendedName>
</protein>
<evidence type="ECO:0000256" key="16">
    <source>
        <dbReference type="RuleBase" id="RU000304"/>
    </source>
</evidence>
<evidence type="ECO:0000259" key="18">
    <source>
        <dbReference type="PROSITE" id="PS50011"/>
    </source>
</evidence>
<accession>A0A250X1B2</accession>
<dbReference type="FunFam" id="3.30.200.20:FF:000554">
    <property type="entry name" value="CMGC/CDK/CDK7 protein kinase"/>
    <property type="match status" value="1"/>
</dbReference>
<evidence type="ECO:0000256" key="9">
    <source>
        <dbReference type="ARBA" id="ARBA00022777"/>
    </source>
</evidence>
<dbReference type="GO" id="GO:0005524">
    <property type="term" value="F:ATP binding"/>
    <property type="evidence" value="ECO:0007669"/>
    <property type="project" value="UniProtKB-UniRule"/>
</dbReference>
<keyword evidence="9" id="KW-0418">Kinase</keyword>
<dbReference type="Pfam" id="PF00069">
    <property type="entry name" value="Pkinase"/>
    <property type="match status" value="1"/>
</dbReference>
<keyword evidence="4 16" id="KW-0723">Serine/threonine-protein kinase</keyword>
<sequence length="374" mass="41429">MENYVKGAVLGTGTFGEVYKATHKQTGEVVAVKKIRVVDAKEGINVTALREIKILRELKGCPNIVNLLDAWTLKKNILLVFDFMVGDLEAIIKDKAIVLSASDIKSYMQMIMKGLADCHRCWVIHRDMKPNNCLISPTGELKLGDFGLSRLLGSPERGRPYTNQVFARWYRSPELLYGSTMYGFAPDVWAAGCIFAELLLRRPWFPGESDIDQLGKVFQALGTPSEESWPGVTSLPNYLEFQKVLAPPLKNLFPKASEDALDLLSKMVALDPKKRLMAHQVLAHRFFSTFPLPTPPSKLPKPVSREAEPLQNAPLPSIQISRPAGYQQKEESAISLGKLSTTSTRSPQPAAAASPGVRPSKRHQAEMGHNSPRL</sequence>
<dbReference type="STRING" id="1157962.A0A250X1B2"/>
<feature type="binding site" evidence="14">
    <location>
        <begin position="10"/>
        <end position="18"/>
    </location>
    <ligand>
        <name>ATP</name>
        <dbReference type="ChEBI" id="CHEBI:30616"/>
    </ligand>
</feature>
<keyword evidence="5" id="KW-0597">Phosphoprotein</keyword>
<dbReference type="GO" id="GO:0008353">
    <property type="term" value="F:RNA polymerase II CTD heptapeptide repeat kinase activity"/>
    <property type="evidence" value="ECO:0007669"/>
    <property type="project" value="UniProtKB-EC"/>
</dbReference>
<keyword evidence="6" id="KW-0132">Cell division</keyword>
<dbReference type="InterPro" id="IPR008271">
    <property type="entry name" value="Ser/Thr_kinase_AS"/>
</dbReference>
<evidence type="ECO:0000256" key="15">
    <source>
        <dbReference type="PROSITE-ProRule" id="PRU10141"/>
    </source>
</evidence>
<keyword evidence="10 14" id="KW-0067">ATP-binding</keyword>
<dbReference type="PROSITE" id="PS50011">
    <property type="entry name" value="PROTEIN_KINASE_DOM"/>
    <property type="match status" value="1"/>
</dbReference>
<evidence type="ECO:0000256" key="6">
    <source>
        <dbReference type="ARBA" id="ARBA00022618"/>
    </source>
</evidence>
<comment type="similarity">
    <text evidence="2">Belongs to the protein kinase superfamily. CMGC Ser/Thr protein kinase family. CDC2/CDKX subfamily.</text>
</comment>
<dbReference type="InterPro" id="IPR037770">
    <property type="entry name" value="CDK7"/>
</dbReference>
<gene>
    <name evidence="19" type="ORF">CEUSTIGMA_g4118.t1</name>
</gene>
<dbReference type="OrthoDB" id="1732493at2759"/>
<evidence type="ECO:0000313" key="20">
    <source>
        <dbReference type="Proteomes" id="UP000232323"/>
    </source>
</evidence>
<feature type="domain" description="Protein kinase" evidence="18">
    <location>
        <begin position="4"/>
        <end position="287"/>
    </location>
</feature>
<keyword evidence="8 14" id="KW-0547">Nucleotide-binding</keyword>
<feature type="binding site" evidence="14">
    <location>
        <position position="33"/>
    </location>
    <ligand>
        <name>ATP</name>
        <dbReference type="ChEBI" id="CHEBI:30616"/>
    </ligand>
</feature>
<dbReference type="SMART" id="SM00220">
    <property type="entry name" value="S_TKc"/>
    <property type="match status" value="1"/>
</dbReference>
<evidence type="ECO:0000256" key="14">
    <source>
        <dbReference type="PIRSR" id="PIRSR637770-2"/>
    </source>
</evidence>
<dbReference type="EMBL" id="BEGY01000019">
    <property type="protein sequence ID" value="GAX76672.1"/>
    <property type="molecule type" value="Genomic_DNA"/>
</dbReference>
<dbReference type="Proteomes" id="UP000232323">
    <property type="component" value="Unassembled WGS sequence"/>
</dbReference>
<dbReference type="SUPFAM" id="SSF56112">
    <property type="entry name" value="Protein kinase-like (PK-like)"/>
    <property type="match status" value="1"/>
</dbReference>
<dbReference type="InterPro" id="IPR000719">
    <property type="entry name" value="Prot_kinase_dom"/>
</dbReference>
<dbReference type="InterPro" id="IPR050108">
    <property type="entry name" value="CDK"/>
</dbReference>
<dbReference type="GO" id="GO:0051301">
    <property type="term" value="P:cell division"/>
    <property type="evidence" value="ECO:0007669"/>
    <property type="project" value="UniProtKB-KW"/>
</dbReference>
<evidence type="ECO:0000256" key="5">
    <source>
        <dbReference type="ARBA" id="ARBA00022553"/>
    </source>
</evidence>
<evidence type="ECO:0000256" key="11">
    <source>
        <dbReference type="ARBA" id="ARBA00023242"/>
    </source>
</evidence>
<dbReference type="GO" id="GO:0045944">
    <property type="term" value="P:positive regulation of transcription by RNA polymerase II"/>
    <property type="evidence" value="ECO:0007669"/>
    <property type="project" value="TreeGrafter"/>
</dbReference>
<reference evidence="19 20" key="1">
    <citation type="submission" date="2017-08" db="EMBL/GenBank/DDBJ databases">
        <title>Acidophilic green algal genome provides insights into adaptation to an acidic environment.</title>
        <authorList>
            <person name="Hirooka S."/>
            <person name="Hirose Y."/>
            <person name="Kanesaki Y."/>
            <person name="Higuchi S."/>
            <person name="Fujiwara T."/>
            <person name="Onuma R."/>
            <person name="Era A."/>
            <person name="Ohbayashi R."/>
            <person name="Uzuka A."/>
            <person name="Nozaki H."/>
            <person name="Yoshikawa H."/>
            <person name="Miyagishima S.Y."/>
        </authorList>
    </citation>
    <scope>NUCLEOTIDE SEQUENCE [LARGE SCALE GENOMIC DNA]</scope>
    <source>
        <strain evidence="19 20">NIES-2499</strain>
    </source>
</reference>
<keyword evidence="12" id="KW-0131">Cell cycle</keyword>
<evidence type="ECO:0000256" key="1">
    <source>
        <dbReference type="ARBA" id="ARBA00004123"/>
    </source>
</evidence>
<comment type="caution">
    <text evidence="19">The sequence shown here is derived from an EMBL/GenBank/DDBJ whole genome shotgun (WGS) entry which is preliminary data.</text>
</comment>
<dbReference type="InterPro" id="IPR011009">
    <property type="entry name" value="Kinase-like_dom_sf"/>
</dbReference>
<dbReference type="GO" id="GO:0005737">
    <property type="term" value="C:cytoplasm"/>
    <property type="evidence" value="ECO:0007669"/>
    <property type="project" value="TreeGrafter"/>
</dbReference>
<dbReference type="Gene3D" id="1.10.510.10">
    <property type="entry name" value="Transferase(Phosphotransferase) domain 1"/>
    <property type="match status" value="1"/>
</dbReference>
<dbReference type="GO" id="GO:0004693">
    <property type="term" value="F:cyclin-dependent protein serine/threonine kinase activity"/>
    <property type="evidence" value="ECO:0007669"/>
    <property type="project" value="TreeGrafter"/>
</dbReference>
<dbReference type="GO" id="GO:0070985">
    <property type="term" value="C:transcription factor TFIIK complex"/>
    <property type="evidence" value="ECO:0007669"/>
    <property type="project" value="InterPro"/>
</dbReference>
<dbReference type="PROSITE" id="PS00107">
    <property type="entry name" value="PROTEIN_KINASE_ATP"/>
    <property type="match status" value="1"/>
</dbReference>
<feature type="active site" description="Proton acceptor" evidence="13">
    <location>
        <position position="127"/>
    </location>
</feature>